<dbReference type="Proteomes" id="UP001174909">
    <property type="component" value="Unassembled WGS sequence"/>
</dbReference>
<evidence type="ECO:0000256" key="3">
    <source>
        <dbReference type="ARBA" id="ARBA00022989"/>
    </source>
</evidence>
<dbReference type="GO" id="GO:0016020">
    <property type="term" value="C:membrane"/>
    <property type="evidence" value="ECO:0007669"/>
    <property type="project" value="UniProtKB-SubCell"/>
</dbReference>
<dbReference type="InterPro" id="IPR000535">
    <property type="entry name" value="MSP_dom"/>
</dbReference>
<gene>
    <name evidence="6" type="ORF">GBAR_LOCUS11704</name>
</gene>
<dbReference type="Pfam" id="PF00635">
    <property type="entry name" value="Motile_Sperm"/>
    <property type="match status" value="1"/>
</dbReference>
<evidence type="ECO:0000259" key="5">
    <source>
        <dbReference type="PROSITE" id="PS50202"/>
    </source>
</evidence>
<keyword evidence="3" id="KW-1133">Transmembrane helix</keyword>
<dbReference type="InterPro" id="IPR008962">
    <property type="entry name" value="PapD-like_sf"/>
</dbReference>
<name>A0AA35WFE8_GEOBA</name>
<evidence type="ECO:0000256" key="4">
    <source>
        <dbReference type="ARBA" id="ARBA00023136"/>
    </source>
</evidence>
<dbReference type="GO" id="GO:0005737">
    <property type="term" value="C:cytoplasm"/>
    <property type="evidence" value="ECO:0007669"/>
    <property type="project" value="TreeGrafter"/>
</dbReference>
<feature type="domain" description="MSP" evidence="5">
    <location>
        <begin position="15"/>
        <end position="143"/>
    </location>
</feature>
<evidence type="ECO:0000256" key="2">
    <source>
        <dbReference type="ARBA" id="ARBA00022692"/>
    </source>
</evidence>
<dbReference type="SUPFAM" id="SSF49354">
    <property type="entry name" value="PapD-like"/>
    <property type="match status" value="1"/>
</dbReference>
<reference evidence="6" key="1">
    <citation type="submission" date="2023-03" db="EMBL/GenBank/DDBJ databases">
        <authorList>
            <person name="Steffen K."/>
            <person name="Cardenas P."/>
        </authorList>
    </citation>
    <scope>NUCLEOTIDE SEQUENCE</scope>
</reference>
<dbReference type="EMBL" id="CASHTH010001755">
    <property type="protein sequence ID" value="CAI8019463.1"/>
    <property type="molecule type" value="Genomic_DNA"/>
</dbReference>
<keyword evidence="2" id="KW-0812">Transmembrane</keyword>
<comment type="subcellular location">
    <subcellularLocation>
        <location evidence="1">Membrane</location>
        <topology evidence="1">Multi-pass membrane protein</topology>
    </subcellularLocation>
</comment>
<protein>
    <submittedName>
        <fullName evidence="6">Motile sperm domain-containing protein 1</fullName>
    </submittedName>
</protein>
<evidence type="ECO:0000313" key="6">
    <source>
        <dbReference type="EMBL" id="CAI8019463.1"/>
    </source>
</evidence>
<comment type="caution">
    <text evidence="6">The sequence shown here is derived from an EMBL/GenBank/DDBJ whole genome shotgun (WGS) entry which is preliminary data.</text>
</comment>
<dbReference type="PANTHER" id="PTHR34441:SF1">
    <property type="entry name" value="MOTILE SPERM DOMAIN-CONTAINING 1"/>
    <property type="match status" value="1"/>
</dbReference>
<proteinExistence type="predicted"/>
<keyword evidence="7" id="KW-1185">Reference proteome</keyword>
<dbReference type="Gene3D" id="2.60.40.10">
    <property type="entry name" value="Immunoglobulins"/>
    <property type="match status" value="1"/>
</dbReference>
<organism evidence="6 7">
    <name type="scientific">Geodia barretti</name>
    <name type="common">Barrett's horny sponge</name>
    <dbReference type="NCBI Taxonomy" id="519541"/>
    <lineage>
        <taxon>Eukaryota</taxon>
        <taxon>Metazoa</taxon>
        <taxon>Porifera</taxon>
        <taxon>Demospongiae</taxon>
        <taxon>Heteroscleromorpha</taxon>
        <taxon>Tetractinellida</taxon>
        <taxon>Astrophorina</taxon>
        <taxon>Geodiidae</taxon>
        <taxon>Geodia</taxon>
    </lineage>
</organism>
<evidence type="ECO:0000313" key="7">
    <source>
        <dbReference type="Proteomes" id="UP001174909"/>
    </source>
</evidence>
<evidence type="ECO:0000256" key="1">
    <source>
        <dbReference type="ARBA" id="ARBA00004141"/>
    </source>
</evidence>
<accession>A0AA35WFE8</accession>
<dbReference type="PROSITE" id="PS50202">
    <property type="entry name" value="MSP"/>
    <property type="match status" value="1"/>
</dbReference>
<dbReference type="PANTHER" id="PTHR34441">
    <property type="entry name" value="MOTILE SPERM DOMAIN-CONTAINING PROTEIN 1"/>
    <property type="match status" value="1"/>
</dbReference>
<dbReference type="InterPro" id="IPR039283">
    <property type="entry name" value="MOSPD1/3"/>
</dbReference>
<keyword evidence="4" id="KW-0472">Membrane</keyword>
<dbReference type="InterPro" id="IPR013783">
    <property type="entry name" value="Ig-like_fold"/>
</dbReference>
<sequence length="170" mass="18901">MKGAKQGGSRAKRLPVFVSPAELQFVGEDEASHKQILTLFNPYNFNIRFKVLSSAPHKYSVHESQGTLNPRCCTDLLICVSRIVYHRLASSGPYDVSDKFKIELFYNQRGSTTPIGLKFVISTLLKSKSGAQSFDEPTADGLRDYVSLSSHPHLPPSERRGLFTLAILKS</sequence>
<dbReference type="AlphaFoldDB" id="A0AA35WFE8"/>